<dbReference type="Gene3D" id="3.40.5.50">
    <property type="match status" value="1"/>
</dbReference>
<dbReference type="RefSeq" id="WP_379693905.1">
    <property type="nucleotide sequence ID" value="NZ_JBHSXH010000009.1"/>
</dbReference>
<dbReference type="CDD" id="cd11714">
    <property type="entry name" value="GINS_A_archaea"/>
    <property type="match status" value="1"/>
</dbReference>
<feature type="compositionally biased region" description="Low complexity" evidence="1">
    <location>
        <begin position="209"/>
        <end position="224"/>
    </location>
</feature>
<evidence type="ECO:0000313" key="4">
    <source>
        <dbReference type="Proteomes" id="UP001596408"/>
    </source>
</evidence>
<protein>
    <recommendedName>
        <fullName evidence="2">Gins51 C-terminal domain-containing protein</fullName>
    </recommendedName>
</protein>
<reference evidence="3 4" key="1">
    <citation type="journal article" date="2019" name="Int. J. Syst. Evol. Microbiol.">
        <title>The Global Catalogue of Microorganisms (GCM) 10K type strain sequencing project: providing services to taxonomists for standard genome sequencing and annotation.</title>
        <authorList>
            <consortium name="The Broad Institute Genomics Platform"/>
            <consortium name="The Broad Institute Genome Sequencing Center for Infectious Disease"/>
            <person name="Wu L."/>
            <person name="Ma J."/>
        </authorList>
    </citation>
    <scope>NUCLEOTIDE SEQUENCE [LARGE SCALE GENOMIC DNA]</scope>
    <source>
        <strain evidence="3 4">YIM 94188</strain>
    </source>
</reference>
<accession>A0ABD5TVN0</accession>
<comment type="caution">
    <text evidence="3">The sequence shown here is derived from an EMBL/GenBank/DDBJ whole genome shotgun (WGS) entry which is preliminary data.</text>
</comment>
<dbReference type="InterPro" id="IPR054314">
    <property type="entry name" value="Gins51_C"/>
</dbReference>
<sequence length="327" mass="34589">MNLDELRSVRRTERQKDSLQHLRDSFYADVADYIAERKAERTRAAEAAEDPFSDPDVGRLTDEIETAEDVVEAIYERRVGKVVKLASFAAADMSADTNGLTAEERALFDDMVRRIKENRRTVLEVLGGKRTVEPHETTEPMPTHDQTSESDGASVVRDAAPAPESDELTDGASGNADEPSADGTSTDDVLAEAMGGDAPSGETSDSDADAPTAEAQAAETPTAETPDRPAGDGAADAVTDDAGRPDGEAGATADADAEPPAGDESAEPAAPAPTDDTDRVTLRITSDVGQIFGVDEREYDLATEDVVTLPTTNAEPLVERGAAERLD</sequence>
<dbReference type="Gene3D" id="1.20.58.1030">
    <property type="match status" value="1"/>
</dbReference>
<feature type="domain" description="Gins51 C-terminal" evidence="2">
    <location>
        <begin position="281"/>
        <end position="326"/>
    </location>
</feature>
<evidence type="ECO:0000259" key="2">
    <source>
        <dbReference type="Pfam" id="PF22090"/>
    </source>
</evidence>
<gene>
    <name evidence="3" type="ORF">ACFQEV_06655</name>
</gene>
<dbReference type="AlphaFoldDB" id="A0ABD5TVN0"/>
<dbReference type="Proteomes" id="UP001596408">
    <property type="component" value="Unassembled WGS sequence"/>
</dbReference>
<feature type="compositionally biased region" description="Low complexity" evidence="1">
    <location>
        <begin position="248"/>
        <end position="274"/>
    </location>
</feature>
<organism evidence="3 4">
    <name type="scientific">Halopelagius fulvigenes</name>
    <dbReference type="NCBI Taxonomy" id="1198324"/>
    <lineage>
        <taxon>Archaea</taxon>
        <taxon>Methanobacteriati</taxon>
        <taxon>Methanobacteriota</taxon>
        <taxon>Stenosarchaea group</taxon>
        <taxon>Halobacteria</taxon>
        <taxon>Halobacteriales</taxon>
        <taxon>Haloferacaceae</taxon>
    </lineage>
</organism>
<feature type="region of interest" description="Disordered" evidence="1">
    <location>
        <begin position="126"/>
        <end position="279"/>
    </location>
</feature>
<keyword evidence="4" id="KW-1185">Reference proteome</keyword>
<name>A0ABD5TVN0_9EURY</name>
<proteinExistence type="predicted"/>
<evidence type="ECO:0000313" key="3">
    <source>
        <dbReference type="EMBL" id="MFC6824678.1"/>
    </source>
</evidence>
<evidence type="ECO:0000256" key="1">
    <source>
        <dbReference type="SAM" id="MobiDB-lite"/>
    </source>
</evidence>
<dbReference type="EMBL" id="JBHSXH010000009">
    <property type="protein sequence ID" value="MFC6824678.1"/>
    <property type="molecule type" value="Genomic_DNA"/>
</dbReference>
<dbReference type="Pfam" id="PF22090">
    <property type="entry name" value="Gins51_C"/>
    <property type="match status" value="1"/>
</dbReference>